<organism evidence="2 3">
    <name type="scientific">Thermophilibacter provencensis</name>
    <dbReference type="NCBI Taxonomy" id="1852386"/>
    <lineage>
        <taxon>Bacteria</taxon>
        <taxon>Bacillati</taxon>
        <taxon>Actinomycetota</taxon>
        <taxon>Coriobacteriia</taxon>
        <taxon>Coriobacteriales</taxon>
        <taxon>Atopobiaceae</taxon>
        <taxon>Thermophilibacter</taxon>
    </lineage>
</organism>
<feature type="transmembrane region" description="Helical" evidence="1">
    <location>
        <begin position="12"/>
        <end position="33"/>
    </location>
</feature>
<proteinExistence type="predicted"/>
<feature type="transmembrane region" description="Helical" evidence="1">
    <location>
        <begin position="89"/>
        <end position="110"/>
    </location>
</feature>
<accession>A0A921GDS3</accession>
<evidence type="ECO:0000313" key="3">
    <source>
        <dbReference type="Proteomes" id="UP000697330"/>
    </source>
</evidence>
<name>A0A921GDS3_9ACTN</name>
<comment type="caution">
    <text evidence="2">The sequence shown here is derived from an EMBL/GenBank/DDBJ whole genome shotgun (WGS) entry which is preliminary data.</text>
</comment>
<evidence type="ECO:0000256" key="1">
    <source>
        <dbReference type="SAM" id="Phobius"/>
    </source>
</evidence>
<protein>
    <submittedName>
        <fullName evidence="2">Uncharacterized protein</fullName>
    </submittedName>
</protein>
<keyword evidence="1" id="KW-1133">Transmembrane helix</keyword>
<dbReference type="AlphaFoldDB" id="A0A921GDS3"/>
<feature type="transmembrane region" description="Helical" evidence="1">
    <location>
        <begin position="116"/>
        <end position="134"/>
    </location>
</feature>
<dbReference type="EMBL" id="DYWQ01000059">
    <property type="protein sequence ID" value="HJF44895.1"/>
    <property type="molecule type" value="Genomic_DNA"/>
</dbReference>
<keyword evidence="1" id="KW-0472">Membrane</keyword>
<reference evidence="2" key="1">
    <citation type="journal article" date="2021" name="PeerJ">
        <title>Extensive microbial diversity within the chicken gut microbiome revealed by metagenomics and culture.</title>
        <authorList>
            <person name="Gilroy R."/>
            <person name="Ravi A."/>
            <person name="Getino M."/>
            <person name="Pursley I."/>
            <person name="Horton D.L."/>
            <person name="Alikhan N.F."/>
            <person name="Baker D."/>
            <person name="Gharbi K."/>
            <person name="Hall N."/>
            <person name="Watson M."/>
            <person name="Adriaenssens E.M."/>
            <person name="Foster-Nyarko E."/>
            <person name="Jarju S."/>
            <person name="Secka A."/>
            <person name="Antonio M."/>
            <person name="Oren A."/>
            <person name="Chaudhuri R.R."/>
            <person name="La Ragione R."/>
            <person name="Hildebrand F."/>
            <person name="Pallen M.J."/>
        </authorList>
    </citation>
    <scope>NUCLEOTIDE SEQUENCE</scope>
    <source>
        <strain evidence="2">CHK124-7917</strain>
    </source>
</reference>
<reference evidence="2" key="2">
    <citation type="submission" date="2021-09" db="EMBL/GenBank/DDBJ databases">
        <authorList>
            <person name="Gilroy R."/>
        </authorList>
    </citation>
    <scope>NUCLEOTIDE SEQUENCE</scope>
    <source>
        <strain evidence="2">CHK124-7917</strain>
    </source>
</reference>
<sequence>MSKERKLLKIVCFLYVLDALACLVFGGFTLAGMGLLDPADVVSVGGIDFNLQAWAVVFGIWGIASGVFYLIYAGAGIRGANTPRRIGPFRAMSLVAVVFSVVGLVLGVALDGAAANMSMYVVSIAFAVLCFVLSGKIKEQADR</sequence>
<gene>
    <name evidence="2" type="ORF">K8U72_03825</name>
</gene>
<feature type="transmembrane region" description="Helical" evidence="1">
    <location>
        <begin position="53"/>
        <end position="77"/>
    </location>
</feature>
<dbReference type="RefSeq" id="WP_274958827.1">
    <property type="nucleotide sequence ID" value="NZ_CAUWLO010000010.1"/>
</dbReference>
<evidence type="ECO:0000313" key="2">
    <source>
        <dbReference type="EMBL" id="HJF44895.1"/>
    </source>
</evidence>
<keyword evidence="1" id="KW-0812">Transmembrane</keyword>
<dbReference type="Proteomes" id="UP000697330">
    <property type="component" value="Unassembled WGS sequence"/>
</dbReference>